<proteinExistence type="predicted"/>
<keyword evidence="2" id="KW-1185">Reference proteome</keyword>
<sequence length="58" mass="6225">MPELCIAIGMLFPLDRLAVGLKTVSLRTQQLPDFGTADLKSLLSKLLGQLTCPLTDPA</sequence>
<protein>
    <submittedName>
        <fullName evidence="1">Uncharacterized protein</fullName>
    </submittedName>
</protein>
<dbReference type="AlphaFoldDB" id="A0A518GNN9"/>
<reference evidence="1 2" key="1">
    <citation type="submission" date="2019-02" db="EMBL/GenBank/DDBJ databases">
        <title>Deep-cultivation of Planctomycetes and their phenomic and genomic characterization uncovers novel biology.</title>
        <authorList>
            <person name="Wiegand S."/>
            <person name="Jogler M."/>
            <person name="Boedeker C."/>
            <person name="Pinto D."/>
            <person name="Vollmers J."/>
            <person name="Rivas-Marin E."/>
            <person name="Kohn T."/>
            <person name="Peeters S.H."/>
            <person name="Heuer A."/>
            <person name="Rast P."/>
            <person name="Oberbeckmann S."/>
            <person name="Bunk B."/>
            <person name="Jeske O."/>
            <person name="Meyerdierks A."/>
            <person name="Storesund J.E."/>
            <person name="Kallscheuer N."/>
            <person name="Luecker S."/>
            <person name="Lage O.M."/>
            <person name="Pohl T."/>
            <person name="Merkel B.J."/>
            <person name="Hornburger P."/>
            <person name="Mueller R.-W."/>
            <person name="Bruemmer F."/>
            <person name="Labrenz M."/>
            <person name="Spormann A.M."/>
            <person name="Op den Camp H."/>
            <person name="Overmann J."/>
            <person name="Amann R."/>
            <person name="Jetten M.S.M."/>
            <person name="Mascher T."/>
            <person name="Medema M.H."/>
            <person name="Devos D.P."/>
            <person name="Kaster A.-K."/>
            <person name="Ovreas L."/>
            <person name="Rohde M."/>
            <person name="Galperin M.Y."/>
            <person name="Jogler C."/>
        </authorList>
    </citation>
    <scope>NUCLEOTIDE SEQUENCE [LARGE SCALE GENOMIC DNA]</scope>
    <source>
        <strain evidence="1 2">Spb1</strain>
    </source>
</reference>
<evidence type="ECO:0000313" key="2">
    <source>
        <dbReference type="Proteomes" id="UP000315349"/>
    </source>
</evidence>
<accession>A0A518GNN9</accession>
<evidence type="ECO:0000313" key="1">
    <source>
        <dbReference type="EMBL" id="QDV30252.1"/>
    </source>
</evidence>
<dbReference type="Proteomes" id="UP000315349">
    <property type="component" value="Chromosome"/>
</dbReference>
<gene>
    <name evidence="1" type="ORF">Spb1_21800</name>
</gene>
<organism evidence="1 2">
    <name type="scientific">Planctopirus ephydatiae</name>
    <dbReference type="NCBI Taxonomy" id="2528019"/>
    <lineage>
        <taxon>Bacteria</taxon>
        <taxon>Pseudomonadati</taxon>
        <taxon>Planctomycetota</taxon>
        <taxon>Planctomycetia</taxon>
        <taxon>Planctomycetales</taxon>
        <taxon>Planctomycetaceae</taxon>
        <taxon>Planctopirus</taxon>
    </lineage>
</organism>
<dbReference type="KEGG" id="peh:Spb1_21800"/>
<name>A0A518GNN9_9PLAN</name>
<dbReference type="EMBL" id="CP036299">
    <property type="protein sequence ID" value="QDV30252.1"/>
    <property type="molecule type" value="Genomic_DNA"/>
</dbReference>